<name>A0A382JMR4_9ZZZZ</name>
<gene>
    <name evidence="2" type="ORF">METZ01_LOCUS266588</name>
</gene>
<evidence type="ECO:0000313" key="2">
    <source>
        <dbReference type="EMBL" id="SVC13734.1"/>
    </source>
</evidence>
<organism evidence="2">
    <name type="scientific">marine metagenome</name>
    <dbReference type="NCBI Taxonomy" id="408172"/>
    <lineage>
        <taxon>unclassified sequences</taxon>
        <taxon>metagenomes</taxon>
        <taxon>ecological metagenomes</taxon>
    </lineage>
</organism>
<reference evidence="2" key="1">
    <citation type="submission" date="2018-05" db="EMBL/GenBank/DDBJ databases">
        <authorList>
            <person name="Lanie J.A."/>
            <person name="Ng W.-L."/>
            <person name="Kazmierczak K.M."/>
            <person name="Andrzejewski T.M."/>
            <person name="Davidsen T.M."/>
            <person name="Wayne K.J."/>
            <person name="Tettelin H."/>
            <person name="Glass J.I."/>
            <person name="Rusch D."/>
            <person name="Podicherti R."/>
            <person name="Tsui H.-C.T."/>
            <person name="Winkler M.E."/>
        </authorList>
    </citation>
    <scope>NUCLEOTIDE SEQUENCE</scope>
</reference>
<evidence type="ECO:0000259" key="1">
    <source>
        <dbReference type="Pfam" id="PF07486"/>
    </source>
</evidence>
<dbReference type="InterPro" id="IPR011105">
    <property type="entry name" value="Cell_wall_hydrolase_SleB"/>
</dbReference>
<dbReference type="EMBL" id="UINC01075496">
    <property type="protein sequence ID" value="SVC13734.1"/>
    <property type="molecule type" value="Genomic_DNA"/>
</dbReference>
<sequence length="202" mass="24096">MKQSQYNLMFLIFFFVTSLCLWKVDNGVQQALNEVDMLIPFEILEEDNRVLKQINPKPHLINRTLDLSHEERNCLSLNVYWEARNQDTPGQIAVAFVTINRKLNKYFKNDVCEVVKQGYRKTHGSCAFSWFCDGLPDRPKERKAWEKAQQVSKWTIENYYSHSEIYEDKPTHYHADYIKKPWWTKHMKRITKIGDHIFYSGV</sequence>
<dbReference type="Gene3D" id="1.10.10.2520">
    <property type="entry name" value="Cell wall hydrolase SleB, domain 1"/>
    <property type="match status" value="1"/>
</dbReference>
<proteinExistence type="predicted"/>
<dbReference type="Pfam" id="PF07486">
    <property type="entry name" value="Hydrolase_2"/>
    <property type="match status" value="1"/>
</dbReference>
<dbReference type="InterPro" id="IPR042047">
    <property type="entry name" value="SleB_dom1"/>
</dbReference>
<feature type="domain" description="Cell wall hydrolase SleB" evidence="1">
    <location>
        <begin position="87"/>
        <end position="199"/>
    </location>
</feature>
<dbReference type="AlphaFoldDB" id="A0A382JMR4"/>
<protein>
    <recommendedName>
        <fullName evidence="1">Cell wall hydrolase SleB domain-containing protein</fullName>
    </recommendedName>
</protein>
<dbReference type="GO" id="GO:0016787">
    <property type="term" value="F:hydrolase activity"/>
    <property type="evidence" value="ECO:0007669"/>
    <property type="project" value="InterPro"/>
</dbReference>
<accession>A0A382JMR4</accession>